<dbReference type="InterPro" id="IPR016142">
    <property type="entry name" value="Citrate_synth-like_lrg_a-sub"/>
</dbReference>
<feature type="active site" evidence="16">
    <location>
        <position position="560"/>
    </location>
</feature>
<comment type="similarity">
    <text evidence="4">Belongs to the SPC25 family.</text>
</comment>
<evidence type="ECO:0000313" key="21">
    <source>
        <dbReference type="Proteomes" id="UP000245119"/>
    </source>
</evidence>
<comment type="subcellular location">
    <subcellularLocation>
        <location evidence="2">Chromosome</location>
        <location evidence="2">Centromere</location>
    </subcellularLocation>
    <subcellularLocation>
        <location evidence="1">Mitochondrion matrix</location>
    </subcellularLocation>
</comment>
<evidence type="ECO:0000256" key="15">
    <source>
        <dbReference type="ARBA" id="ARBA00052478"/>
    </source>
</evidence>
<evidence type="ECO:0000256" key="10">
    <source>
        <dbReference type="ARBA" id="ARBA00022679"/>
    </source>
</evidence>
<dbReference type="Pfam" id="PF08234">
    <property type="entry name" value="Spindle_Spc25"/>
    <property type="match status" value="1"/>
</dbReference>
<dbReference type="GO" id="GO:0051301">
    <property type="term" value="P:cell division"/>
    <property type="evidence" value="ECO:0007669"/>
    <property type="project" value="UniProtKB-KW"/>
</dbReference>
<evidence type="ECO:0000256" key="18">
    <source>
        <dbReference type="SAM" id="Coils"/>
    </source>
</evidence>
<name>A0A2T7PAN4_POMCA</name>
<dbReference type="GO" id="GO:0007059">
    <property type="term" value="P:chromosome segregation"/>
    <property type="evidence" value="ECO:0007669"/>
    <property type="project" value="InterPro"/>
</dbReference>
<keyword evidence="9" id="KW-0132">Cell division</keyword>
<dbReference type="Gene3D" id="1.10.230.10">
    <property type="entry name" value="Cytochrome P450-Terp, domain 2"/>
    <property type="match status" value="1"/>
</dbReference>
<dbReference type="CDD" id="cd06105">
    <property type="entry name" value="ScCit1-2_like"/>
    <property type="match status" value="1"/>
</dbReference>
<dbReference type="PANTHER" id="PTHR11739:SF8">
    <property type="entry name" value="CITRATE SYNTHASE, MITOCHONDRIAL"/>
    <property type="match status" value="1"/>
</dbReference>
<dbReference type="InterPro" id="IPR002020">
    <property type="entry name" value="Citrate_synthase"/>
</dbReference>
<dbReference type="OrthoDB" id="8017587at2759"/>
<feature type="coiled-coil region" evidence="18">
    <location>
        <begin position="44"/>
        <end position="113"/>
    </location>
</feature>
<dbReference type="InterPro" id="IPR019810">
    <property type="entry name" value="Citrate_synthase_AS"/>
</dbReference>
<dbReference type="Gene3D" id="6.10.250.1950">
    <property type="match status" value="1"/>
</dbReference>
<keyword evidence="8" id="KW-0816">Tricarboxylic acid cycle</keyword>
<feature type="domain" description="Chromosome segregation protein Spc25 C-terminal" evidence="19">
    <location>
        <begin position="132"/>
        <end position="165"/>
    </location>
</feature>
<dbReference type="NCBIfam" id="TIGR01793">
    <property type="entry name" value="cit_synth_euk"/>
    <property type="match status" value="1"/>
</dbReference>
<comment type="catalytic activity">
    <reaction evidence="15">
        <text>oxaloacetate + acetyl-CoA + H2O = citrate + CoA + H(+)</text>
        <dbReference type="Rhea" id="RHEA:16845"/>
        <dbReference type="ChEBI" id="CHEBI:15377"/>
        <dbReference type="ChEBI" id="CHEBI:15378"/>
        <dbReference type="ChEBI" id="CHEBI:16452"/>
        <dbReference type="ChEBI" id="CHEBI:16947"/>
        <dbReference type="ChEBI" id="CHEBI:57287"/>
        <dbReference type="ChEBI" id="CHEBI:57288"/>
        <dbReference type="EC" id="2.3.3.1"/>
    </reaction>
</comment>
<dbReference type="GO" id="GO:0006099">
    <property type="term" value="P:tricarboxylic acid cycle"/>
    <property type="evidence" value="ECO:0007669"/>
    <property type="project" value="UniProtKB-UniPathway"/>
</dbReference>
<evidence type="ECO:0000256" key="3">
    <source>
        <dbReference type="ARBA" id="ARBA00004751"/>
    </source>
</evidence>
<evidence type="ECO:0000256" key="12">
    <source>
        <dbReference type="ARBA" id="ARBA00023054"/>
    </source>
</evidence>
<evidence type="ECO:0000256" key="9">
    <source>
        <dbReference type="ARBA" id="ARBA00022618"/>
    </source>
</evidence>
<dbReference type="GO" id="GO:0005975">
    <property type="term" value="P:carbohydrate metabolic process"/>
    <property type="evidence" value="ECO:0007669"/>
    <property type="project" value="TreeGrafter"/>
</dbReference>
<dbReference type="Proteomes" id="UP000245119">
    <property type="component" value="Linkage Group LG5"/>
</dbReference>
<comment type="pathway">
    <text evidence="3">Carbohydrate metabolism; tricarboxylic acid cycle; isocitrate from oxaloacetate: step 1/2.</text>
</comment>
<comment type="caution">
    <text evidence="20">The sequence shown here is derived from an EMBL/GenBank/DDBJ whole genome shotgun (WGS) entry which is preliminary data.</text>
</comment>
<keyword evidence="14" id="KW-0137">Centromere</keyword>
<dbReference type="InterPro" id="IPR010109">
    <property type="entry name" value="Citrate_synthase_euk"/>
</dbReference>
<sequence length="622" mass="70053">MNIIEEIPQLKSMLSQALEKVDKWTTEDKQTGVIRKHIIAEIENENNQRELLDKASQLKKLQAKLAGLNGKMNCQLHEKNLMIQELEYATQSINNEQESLSEQEQVVEKKLKEFTYGAELFRDRLGLTFKKTHGNRLQVVFTCIDHKDPDSPFYFYVQVEDGKYIRRQHPQNKNSPDVSVRQGSSASSTNLKEVLAAIIPEKQQEVAEFRKKHGKTKVGEVTVDMMYGGMRGIKGLVTETSVLDPDEGIRFRGYSIPECQKLLPKAPGGEEPLPEGLFWLLLTGKIPTQQQAAAVTKEWNQRASLPNHVITMLHNFPSNLHPMSQFSAAITALNSESKFAKAYSEGVNKKLYWEYTYEDSMDLIAKLPTVAAIIYRNLYRDGTSVCPIDTNKDWSANFAAMLGYDNPEFTELLRLYLTIHSDHEGGNVSAHTCHLVGSALSDPYLSFAAGMNGLAGPLHGLANQEVLVWVTKLRETLGGDVTDEQLRNFIWNTLKSGQVVPGYGHAVLRKTDPRYICQQEFAKKHLPNDPLFKLVAQLYKVVPDILIEQGKAKNPWPNVDAHSGVLLQYYGMKEMNYYTVLFGVSRALGVLSSLIWDRALGLPIERPKSFDTINLRKAVGDA</sequence>
<evidence type="ECO:0000256" key="13">
    <source>
        <dbReference type="ARBA" id="ARBA00023306"/>
    </source>
</evidence>
<dbReference type="GO" id="GO:0006101">
    <property type="term" value="P:citrate metabolic process"/>
    <property type="evidence" value="ECO:0007669"/>
    <property type="project" value="InterPro"/>
</dbReference>
<dbReference type="FunFam" id="1.10.230.10:FF:000001">
    <property type="entry name" value="Citrate synthase"/>
    <property type="match status" value="1"/>
</dbReference>
<dbReference type="UniPathway" id="UPA00223">
    <property type="reaction ID" value="UER00717"/>
</dbReference>
<dbReference type="PRINTS" id="PR00143">
    <property type="entry name" value="CITRTSNTHASE"/>
</dbReference>
<evidence type="ECO:0000256" key="5">
    <source>
        <dbReference type="ARBA" id="ARBA00010566"/>
    </source>
</evidence>
<feature type="active site" evidence="16">
    <location>
        <position position="459"/>
    </location>
</feature>
<protein>
    <recommendedName>
        <fullName evidence="17">Citrate synthase</fullName>
    </recommendedName>
</protein>
<dbReference type="AlphaFoldDB" id="A0A2T7PAN4"/>
<proteinExistence type="inferred from homology"/>
<dbReference type="InterPro" id="IPR013255">
    <property type="entry name" value="Spc25_C"/>
</dbReference>
<comment type="similarity">
    <text evidence="5 17">Belongs to the citrate synthase family.</text>
</comment>
<dbReference type="PROSITE" id="PS00480">
    <property type="entry name" value="CITRATE_SYNTHASE"/>
    <property type="match status" value="1"/>
</dbReference>
<keyword evidence="10 17" id="KW-0808">Transferase</keyword>
<evidence type="ECO:0000259" key="19">
    <source>
        <dbReference type="Pfam" id="PF08234"/>
    </source>
</evidence>
<keyword evidence="11" id="KW-0498">Mitosis</keyword>
<evidence type="ECO:0000256" key="4">
    <source>
        <dbReference type="ARBA" id="ARBA00006379"/>
    </source>
</evidence>
<feature type="active site" evidence="16">
    <location>
        <position position="505"/>
    </location>
</feature>
<dbReference type="CDD" id="cd23784">
    <property type="entry name" value="RWD_Spc25"/>
    <property type="match status" value="1"/>
</dbReference>
<evidence type="ECO:0000256" key="2">
    <source>
        <dbReference type="ARBA" id="ARBA00004584"/>
    </source>
</evidence>
<keyword evidence="12 18" id="KW-0175">Coiled coil</keyword>
<dbReference type="SUPFAM" id="SSF48256">
    <property type="entry name" value="Citrate synthase"/>
    <property type="match status" value="1"/>
</dbReference>
<evidence type="ECO:0000256" key="6">
    <source>
        <dbReference type="ARBA" id="ARBA00011738"/>
    </source>
</evidence>
<dbReference type="InterPro" id="IPR016143">
    <property type="entry name" value="Citrate_synth-like_sm_a-sub"/>
</dbReference>
<accession>A0A2T7PAN4</accession>
<reference evidence="20 21" key="1">
    <citation type="submission" date="2018-04" db="EMBL/GenBank/DDBJ databases">
        <title>The genome of golden apple snail Pomacea canaliculata provides insight into stress tolerance and invasive adaptation.</title>
        <authorList>
            <person name="Liu C."/>
            <person name="Liu B."/>
            <person name="Ren Y."/>
            <person name="Zhang Y."/>
            <person name="Wang H."/>
            <person name="Li S."/>
            <person name="Jiang F."/>
            <person name="Yin L."/>
            <person name="Zhang G."/>
            <person name="Qian W."/>
            <person name="Fan W."/>
        </authorList>
    </citation>
    <scope>NUCLEOTIDE SEQUENCE [LARGE SCALE GENOMIC DNA]</scope>
    <source>
        <strain evidence="20">SZHN2017</strain>
        <tissue evidence="20">Muscle</tissue>
    </source>
</reference>
<dbReference type="PANTHER" id="PTHR11739">
    <property type="entry name" value="CITRATE SYNTHASE"/>
    <property type="match status" value="1"/>
</dbReference>
<dbReference type="GO" id="GO:0036440">
    <property type="term" value="F:citrate synthase activity"/>
    <property type="evidence" value="ECO:0007669"/>
    <property type="project" value="UniProtKB-EC"/>
</dbReference>
<dbReference type="Gene3D" id="1.10.580.10">
    <property type="entry name" value="Citrate Synthase, domain 1"/>
    <property type="match status" value="1"/>
</dbReference>
<dbReference type="EMBL" id="PZQS01000005">
    <property type="protein sequence ID" value="PVD30485.1"/>
    <property type="molecule type" value="Genomic_DNA"/>
</dbReference>
<keyword evidence="21" id="KW-1185">Reference proteome</keyword>
<dbReference type="FunFam" id="1.10.580.10:FF:000001">
    <property type="entry name" value="Citrate synthase"/>
    <property type="match status" value="1"/>
</dbReference>
<evidence type="ECO:0000256" key="8">
    <source>
        <dbReference type="ARBA" id="ARBA00022532"/>
    </source>
</evidence>
<evidence type="ECO:0000256" key="17">
    <source>
        <dbReference type="RuleBase" id="RU000441"/>
    </source>
</evidence>
<organism evidence="20 21">
    <name type="scientific">Pomacea canaliculata</name>
    <name type="common">Golden apple snail</name>
    <dbReference type="NCBI Taxonomy" id="400727"/>
    <lineage>
        <taxon>Eukaryota</taxon>
        <taxon>Metazoa</taxon>
        <taxon>Spiralia</taxon>
        <taxon>Lophotrochozoa</taxon>
        <taxon>Mollusca</taxon>
        <taxon>Gastropoda</taxon>
        <taxon>Caenogastropoda</taxon>
        <taxon>Architaenioglossa</taxon>
        <taxon>Ampullarioidea</taxon>
        <taxon>Ampullariidae</taxon>
        <taxon>Pomacea</taxon>
    </lineage>
</organism>
<dbReference type="NCBIfam" id="NF007128">
    <property type="entry name" value="PRK09569.1"/>
    <property type="match status" value="1"/>
</dbReference>
<dbReference type="Pfam" id="PF00285">
    <property type="entry name" value="Citrate_synt"/>
    <property type="match status" value="1"/>
</dbReference>
<evidence type="ECO:0000256" key="16">
    <source>
        <dbReference type="PIRSR" id="PIRSR610109-1"/>
    </source>
</evidence>
<evidence type="ECO:0000256" key="1">
    <source>
        <dbReference type="ARBA" id="ARBA00004305"/>
    </source>
</evidence>
<dbReference type="GO" id="GO:0031262">
    <property type="term" value="C:Ndc80 complex"/>
    <property type="evidence" value="ECO:0007669"/>
    <property type="project" value="InterPro"/>
</dbReference>
<dbReference type="GO" id="GO:0005759">
    <property type="term" value="C:mitochondrial matrix"/>
    <property type="evidence" value="ECO:0007669"/>
    <property type="project" value="UniProtKB-SubCell"/>
</dbReference>
<evidence type="ECO:0000313" key="20">
    <source>
        <dbReference type="EMBL" id="PVD30485.1"/>
    </source>
</evidence>
<gene>
    <name evidence="20" type="ORF">C0Q70_09751</name>
</gene>
<dbReference type="STRING" id="400727.A0A2T7PAN4"/>
<keyword evidence="7" id="KW-0158">Chromosome</keyword>
<comment type="subunit">
    <text evidence="6">Homodimer.</text>
</comment>
<dbReference type="InterPro" id="IPR036969">
    <property type="entry name" value="Citrate_synthase_sf"/>
</dbReference>
<evidence type="ECO:0000256" key="14">
    <source>
        <dbReference type="ARBA" id="ARBA00023328"/>
    </source>
</evidence>
<evidence type="ECO:0000256" key="11">
    <source>
        <dbReference type="ARBA" id="ARBA00022776"/>
    </source>
</evidence>
<evidence type="ECO:0000256" key="7">
    <source>
        <dbReference type="ARBA" id="ARBA00022454"/>
    </source>
</evidence>
<keyword evidence="13" id="KW-0131">Cell cycle</keyword>